<evidence type="ECO:0000256" key="2">
    <source>
        <dbReference type="ARBA" id="ARBA00025536"/>
    </source>
</evidence>
<dbReference type="GO" id="GO:0030126">
    <property type="term" value="C:COPI vesicle coat"/>
    <property type="evidence" value="ECO:0007669"/>
    <property type="project" value="TreeGrafter"/>
</dbReference>
<reference evidence="6" key="1">
    <citation type="journal article" date="2013" name="Nature">
        <title>Pan genome of the phytoplankton Emiliania underpins its global distribution.</title>
        <authorList>
            <person name="Read B.A."/>
            <person name="Kegel J."/>
            <person name="Klute M.J."/>
            <person name="Kuo A."/>
            <person name="Lefebvre S.C."/>
            <person name="Maumus F."/>
            <person name="Mayer C."/>
            <person name="Miller J."/>
            <person name="Monier A."/>
            <person name="Salamov A."/>
            <person name="Young J."/>
            <person name="Aguilar M."/>
            <person name="Claverie J.M."/>
            <person name="Frickenhaus S."/>
            <person name="Gonzalez K."/>
            <person name="Herman E.K."/>
            <person name="Lin Y.C."/>
            <person name="Napier J."/>
            <person name="Ogata H."/>
            <person name="Sarno A.F."/>
            <person name="Shmutz J."/>
            <person name="Schroeder D."/>
            <person name="de Vargas C."/>
            <person name="Verret F."/>
            <person name="von Dassow P."/>
            <person name="Valentin K."/>
            <person name="Van de Peer Y."/>
            <person name="Wheeler G."/>
            <person name="Dacks J.B."/>
            <person name="Delwiche C.F."/>
            <person name="Dyhrman S.T."/>
            <person name="Glockner G."/>
            <person name="John U."/>
            <person name="Richards T."/>
            <person name="Worden A.Z."/>
            <person name="Zhang X."/>
            <person name="Grigoriev I.V."/>
            <person name="Allen A.E."/>
            <person name="Bidle K."/>
            <person name="Borodovsky M."/>
            <person name="Bowler C."/>
            <person name="Brownlee C."/>
            <person name="Cock J.M."/>
            <person name="Elias M."/>
            <person name="Gladyshev V.N."/>
            <person name="Groth M."/>
            <person name="Guda C."/>
            <person name="Hadaegh A."/>
            <person name="Iglesias-Rodriguez M.D."/>
            <person name="Jenkins J."/>
            <person name="Jones B.M."/>
            <person name="Lawson T."/>
            <person name="Leese F."/>
            <person name="Lindquist E."/>
            <person name="Lobanov A."/>
            <person name="Lomsadze A."/>
            <person name="Malik S.B."/>
            <person name="Marsh M.E."/>
            <person name="Mackinder L."/>
            <person name="Mock T."/>
            <person name="Mueller-Roeber B."/>
            <person name="Pagarete A."/>
            <person name="Parker M."/>
            <person name="Probert I."/>
            <person name="Quesneville H."/>
            <person name="Raines C."/>
            <person name="Rensing S.A."/>
            <person name="Riano-Pachon D.M."/>
            <person name="Richier S."/>
            <person name="Rokitta S."/>
            <person name="Shiraiwa Y."/>
            <person name="Soanes D.M."/>
            <person name="van der Giezen M."/>
            <person name="Wahlund T.M."/>
            <person name="Williams B."/>
            <person name="Wilson W."/>
            <person name="Wolfe G."/>
            <person name="Wurch L.L."/>
        </authorList>
    </citation>
    <scope>NUCLEOTIDE SEQUENCE</scope>
</reference>
<dbReference type="HOGENOM" id="CLU_061095_0_0_1"/>
<dbReference type="GO" id="GO:0000139">
    <property type="term" value="C:Golgi membrane"/>
    <property type="evidence" value="ECO:0007669"/>
    <property type="project" value="TreeGrafter"/>
</dbReference>
<dbReference type="Proteomes" id="UP000013827">
    <property type="component" value="Unassembled WGS sequence"/>
</dbReference>
<dbReference type="PANTHER" id="PTHR10261:SF0">
    <property type="entry name" value="COATOMER SUBUNIT GAMMA-2"/>
    <property type="match status" value="1"/>
</dbReference>
<comment type="subunit">
    <text evidence="1">Oligomeric complex that consists of at least the alpha, beta, beta', gamma, delta, epsilon and zeta subunits.</text>
</comment>
<dbReference type="GO" id="GO:0006888">
    <property type="term" value="P:endoplasmic reticulum to Golgi vesicle-mediated transport"/>
    <property type="evidence" value="ECO:0007669"/>
    <property type="project" value="TreeGrafter"/>
</dbReference>
<dbReference type="FunFam" id="1.25.10.10:FF:000382">
    <property type="entry name" value="Coatomer subunit gamma"/>
    <property type="match status" value="1"/>
</dbReference>
<sequence length="443" mass="49387">MAMATGGSSDLTAQGAQWLQGAKEAVMQMTKGEKKDEDESYSPFQSLQKAAVLQECRCFNDREINPRKCISILTKILWLLAQGEKLTALETTEIFFGVTKLLMHKDQQLRRLLYLVLKELKPSPEEVIIVCATLTKDMNSKVDLNRANALRVLGAIIARTDPTMLAQIERHLKQALVDKNCFVAASALVSGIHLMHVNPEVVRRWVNEVQTALASDNPSVQYHALALLHQIKRQDRLAVSKVVASLTRTPLKSPLAHCLLIRFAKAMMEDGGSERDRALFDFLEASLRHRSDMVIYEAATAICSLTSVAQRELSPSITVLQLFLCSPKPACRFSAVRTLNKIAMAHPMAVTPCNMDMEGLINDSNRSIATLAITTLLKTGSESGVERLMKQITSFMSEIADDFKIVVVDAIRAMCLKFPQKHRLLMTFLANVLREEGGFQYKK</sequence>
<evidence type="ECO:0000256" key="3">
    <source>
        <dbReference type="ARBA" id="ARBA00081297"/>
    </source>
</evidence>
<dbReference type="GO" id="GO:0005783">
    <property type="term" value="C:endoplasmic reticulum"/>
    <property type="evidence" value="ECO:0007669"/>
    <property type="project" value="TreeGrafter"/>
</dbReference>
<dbReference type="Gene3D" id="1.25.10.10">
    <property type="entry name" value="Leucine-rich Repeat Variant"/>
    <property type="match status" value="1"/>
</dbReference>
<dbReference type="GO" id="GO:0006891">
    <property type="term" value="P:intra-Golgi vesicle-mediated transport"/>
    <property type="evidence" value="ECO:0007669"/>
    <property type="project" value="TreeGrafter"/>
</dbReference>
<dbReference type="PaxDb" id="2903-EOD15252"/>
<evidence type="ECO:0000259" key="4">
    <source>
        <dbReference type="Pfam" id="PF01602"/>
    </source>
</evidence>
<dbReference type="KEGG" id="ehx:EMIHUDRAFT_558379"/>
<dbReference type="Pfam" id="PF01602">
    <property type="entry name" value="Adaptin_N"/>
    <property type="match status" value="1"/>
</dbReference>
<dbReference type="EnsemblProtists" id="EOD15252">
    <property type="protein sequence ID" value="EOD15252"/>
    <property type="gene ID" value="EMIHUDRAFT_558379"/>
</dbReference>
<dbReference type="GeneID" id="17261400"/>
<evidence type="ECO:0000313" key="6">
    <source>
        <dbReference type="Proteomes" id="UP000013827"/>
    </source>
</evidence>
<dbReference type="InterPro" id="IPR016024">
    <property type="entry name" value="ARM-type_fold"/>
</dbReference>
<feature type="domain" description="Clathrin/coatomer adaptor adaptin-like N-terminal" evidence="4">
    <location>
        <begin position="51"/>
        <end position="438"/>
    </location>
</feature>
<dbReference type="RefSeq" id="XP_005767681.1">
    <property type="nucleotide sequence ID" value="XM_005767624.1"/>
</dbReference>
<proteinExistence type="predicted"/>
<organism evidence="5 6">
    <name type="scientific">Emiliania huxleyi (strain CCMP1516)</name>
    <dbReference type="NCBI Taxonomy" id="280463"/>
    <lineage>
        <taxon>Eukaryota</taxon>
        <taxon>Haptista</taxon>
        <taxon>Haptophyta</taxon>
        <taxon>Prymnesiophyceae</taxon>
        <taxon>Isochrysidales</taxon>
        <taxon>Noelaerhabdaceae</taxon>
        <taxon>Emiliania</taxon>
    </lineage>
</organism>
<dbReference type="GO" id="GO:0005793">
    <property type="term" value="C:endoplasmic reticulum-Golgi intermediate compartment"/>
    <property type="evidence" value="ECO:0007669"/>
    <property type="project" value="TreeGrafter"/>
</dbReference>
<protein>
    <recommendedName>
        <fullName evidence="3">Gamma-coat protein</fullName>
    </recommendedName>
</protein>
<dbReference type="InterPro" id="IPR017106">
    <property type="entry name" value="Coatomer_gsu"/>
</dbReference>
<dbReference type="PANTHER" id="PTHR10261">
    <property type="entry name" value="COATOMER SUBUNIT GAMMA"/>
    <property type="match status" value="1"/>
</dbReference>
<accession>A0A0D3IVG7</accession>
<dbReference type="AlphaFoldDB" id="A0A0D3IVG7"/>
<dbReference type="STRING" id="2903.R1BZN8"/>
<comment type="function">
    <text evidence="2">The coatomer is a cytosolic protein complex that binds to dilysine motifs and reversibly associates with Golgi non-clathrin-coated vesicles, which further mediate biosynthetic protein transport from the ER, via the Golgi up to the trans Golgi network. Coatomer complex is required for budding from Golgi membranes, and is essential for the retrograde Golgi-to-ER transport of dilysine-tagged proteins.</text>
</comment>
<keyword evidence="6" id="KW-1185">Reference proteome</keyword>
<dbReference type="GO" id="GO:0006886">
    <property type="term" value="P:intracellular protein transport"/>
    <property type="evidence" value="ECO:0007669"/>
    <property type="project" value="InterPro"/>
</dbReference>
<dbReference type="InterPro" id="IPR011989">
    <property type="entry name" value="ARM-like"/>
</dbReference>
<dbReference type="GO" id="GO:0009306">
    <property type="term" value="P:protein secretion"/>
    <property type="evidence" value="ECO:0007669"/>
    <property type="project" value="TreeGrafter"/>
</dbReference>
<dbReference type="InterPro" id="IPR002553">
    <property type="entry name" value="Clathrin/coatomer_adapt-like_N"/>
</dbReference>
<name>A0A0D3IVG7_EMIH1</name>
<dbReference type="SUPFAM" id="SSF48371">
    <property type="entry name" value="ARM repeat"/>
    <property type="match status" value="1"/>
</dbReference>
<evidence type="ECO:0000256" key="1">
    <source>
        <dbReference type="ARBA" id="ARBA00011775"/>
    </source>
</evidence>
<reference evidence="5" key="2">
    <citation type="submission" date="2024-10" db="UniProtKB">
        <authorList>
            <consortium name="EnsemblProtists"/>
        </authorList>
    </citation>
    <scope>IDENTIFICATION</scope>
</reference>
<evidence type="ECO:0000313" key="5">
    <source>
        <dbReference type="EnsemblProtists" id="EOD15252"/>
    </source>
</evidence>